<reference evidence="7 8" key="1">
    <citation type="submission" date="2018-12" db="EMBL/GenBank/DDBJ databases">
        <title>Rubrispira sanarue gen. nov., sp., nov., a member of the order Silvanigrellales, isolated from a brackish lake in Hamamatsu Japan.</title>
        <authorList>
            <person name="Maejima Y."/>
            <person name="Iino T."/>
            <person name="Muraguchi Y."/>
            <person name="Fukuda K."/>
            <person name="Nojiri H."/>
            <person name="Ohkuma M."/>
            <person name="Moriuchi R."/>
            <person name="Dohra H."/>
            <person name="Kimbara K."/>
            <person name="Shintani M."/>
        </authorList>
    </citation>
    <scope>NUCLEOTIDE SEQUENCE [LARGE SCALE GENOMIC DNA]</scope>
    <source>
        <strain evidence="7 8">RF1110005</strain>
    </source>
</reference>
<dbReference type="InterPro" id="IPR005139">
    <property type="entry name" value="PCRF"/>
</dbReference>
<dbReference type="InterPro" id="IPR004374">
    <property type="entry name" value="PrfB"/>
</dbReference>
<comment type="subcellular location">
    <subcellularLocation>
        <location evidence="4">Cytoplasm</location>
    </subcellularLocation>
</comment>
<name>A0A4P2VNF3_FLUSA</name>
<dbReference type="Gene3D" id="3.30.70.1660">
    <property type="match status" value="1"/>
</dbReference>
<dbReference type="Gene3D" id="3.30.160.20">
    <property type="match status" value="1"/>
</dbReference>
<dbReference type="Gene3D" id="1.20.58.410">
    <property type="entry name" value="Release factor"/>
    <property type="match status" value="1"/>
</dbReference>
<dbReference type="InterPro" id="IPR045853">
    <property type="entry name" value="Pep_chain_release_fac_I_sf"/>
</dbReference>
<evidence type="ECO:0000313" key="7">
    <source>
        <dbReference type="EMBL" id="BBH53119.1"/>
    </source>
</evidence>
<keyword evidence="2 4" id="KW-0488">Methylation</keyword>
<evidence type="ECO:0000313" key="8">
    <source>
        <dbReference type="Proteomes" id="UP000291236"/>
    </source>
</evidence>
<dbReference type="SUPFAM" id="SSF75620">
    <property type="entry name" value="Release factor"/>
    <property type="match status" value="1"/>
</dbReference>
<dbReference type="GO" id="GO:0005737">
    <property type="term" value="C:cytoplasm"/>
    <property type="evidence" value="ECO:0007669"/>
    <property type="project" value="UniProtKB-SubCell"/>
</dbReference>
<protein>
    <recommendedName>
        <fullName evidence="4 5">Peptide chain release factor 2</fullName>
        <shortName evidence="4">RF-2</shortName>
    </recommendedName>
</protein>
<evidence type="ECO:0000256" key="4">
    <source>
        <dbReference type="HAMAP-Rule" id="MF_00094"/>
    </source>
</evidence>
<dbReference type="PROSITE" id="PS00745">
    <property type="entry name" value="RF_PROK_I"/>
    <property type="match status" value="1"/>
</dbReference>
<evidence type="ECO:0000259" key="6">
    <source>
        <dbReference type="PROSITE" id="PS00745"/>
    </source>
</evidence>
<dbReference type="PANTHER" id="PTHR43116:SF3">
    <property type="entry name" value="CLASS I PEPTIDE CHAIN RELEASE FACTOR"/>
    <property type="match status" value="1"/>
</dbReference>
<gene>
    <name evidence="4" type="primary">prfB</name>
    <name evidence="7" type="ORF">JCM31447_15620</name>
</gene>
<comment type="function">
    <text evidence="4">Peptide chain release factor 2 directs the termination of translation in response to the peptide chain termination codons UGA and UAA.</text>
</comment>
<sequence length="379" mass="42337">MNFNGLYLKKFEKNLNLFGGIFDTPLKRKRVLEIESESNTDIHFWNDRKKSSALLKEKKNIEDGILSCESLLKKFEDILVAIEFGEEGDEQSIKEADTGVEELAKEVQSLETRRLLSGETDKNSAIVTINAGAGGTEACDWAMMIMRMILRFADRKGFKAEVVDELEGDGAGIKNATITIDGEYVYGLLKSENGVHRLVRISPYDSNARRHTSFCSVFVSPVIDDDINVELKESDLKIDTYRAGGAGGQHVNRTDSAVRMTHLPTGIVVQSQQQRSQIQNRETCIKLLKAKLYELELNKRQAESKAIEDAKMENAFGSQIRSYVLHPYKLVKDVRTLAQSSDPSVVLDGDIEEFCVEYLRQHAAGQFIGKGGGSDELDS</sequence>
<comment type="PTM">
    <text evidence="4">Methylated by PrmC. Methylation increases the termination efficiency of RF2.</text>
</comment>
<organism evidence="7 8">
    <name type="scientific">Fluviispira sanaruensis</name>
    <dbReference type="NCBI Taxonomy" id="2493639"/>
    <lineage>
        <taxon>Bacteria</taxon>
        <taxon>Pseudomonadati</taxon>
        <taxon>Bdellovibrionota</taxon>
        <taxon>Oligoflexia</taxon>
        <taxon>Silvanigrellales</taxon>
        <taxon>Silvanigrellaceae</taxon>
        <taxon>Fluviispira</taxon>
    </lineage>
</organism>
<dbReference type="KEGG" id="sbf:JCM31447_15620"/>
<keyword evidence="4" id="KW-0963">Cytoplasm</keyword>
<evidence type="ECO:0000256" key="1">
    <source>
        <dbReference type="ARBA" id="ARBA00010835"/>
    </source>
</evidence>
<keyword evidence="8" id="KW-1185">Reference proteome</keyword>
<dbReference type="Pfam" id="PF00472">
    <property type="entry name" value="RF-1"/>
    <property type="match status" value="1"/>
</dbReference>
<comment type="similarity">
    <text evidence="1 4">Belongs to the prokaryotic/mitochondrial release factor family.</text>
</comment>
<dbReference type="Proteomes" id="UP000291236">
    <property type="component" value="Chromosome"/>
</dbReference>
<dbReference type="Pfam" id="PF03462">
    <property type="entry name" value="PCRF"/>
    <property type="match status" value="1"/>
</dbReference>
<evidence type="ECO:0000256" key="2">
    <source>
        <dbReference type="ARBA" id="ARBA00022481"/>
    </source>
</evidence>
<feature type="modified residue" description="N5-methylglutamine" evidence="4">
    <location>
        <position position="249"/>
    </location>
</feature>
<proteinExistence type="inferred from homology"/>
<dbReference type="InterPro" id="IPR000352">
    <property type="entry name" value="Pep_chain_release_fac_I"/>
</dbReference>
<dbReference type="SMART" id="SM00937">
    <property type="entry name" value="PCRF"/>
    <property type="match status" value="1"/>
</dbReference>
<dbReference type="FunFam" id="3.30.160.20:FF:000010">
    <property type="entry name" value="Peptide chain release factor 2"/>
    <property type="match status" value="1"/>
</dbReference>
<dbReference type="NCBIfam" id="TIGR00020">
    <property type="entry name" value="prfB"/>
    <property type="match status" value="1"/>
</dbReference>
<dbReference type="AlphaFoldDB" id="A0A4P2VNF3"/>
<dbReference type="HAMAP" id="MF_00094">
    <property type="entry name" value="Rel_fac_2"/>
    <property type="match status" value="1"/>
</dbReference>
<dbReference type="GO" id="GO:0016149">
    <property type="term" value="F:translation release factor activity, codon specific"/>
    <property type="evidence" value="ECO:0007669"/>
    <property type="project" value="UniProtKB-UniRule"/>
</dbReference>
<evidence type="ECO:0000256" key="3">
    <source>
        <dbReference type="ARBA" id="ARBA00022917"/>
    </source>
</evidence>
<dbReference type="EMBL" id="AP019368">
    <property type="protein sequence ID" value="BBH53119.1"/>
    <property type="molecule type" value="Genomic_DNA"/>
</dbReference>
<keyword evidence="3 4" id="KW-0648">Protein biosynthesis</keyword>
<evidence type="ECO:0000256" key="5">
    <source>
        <dbReference type="NCBIfam" id="TIGR00020"/>
    </source>
</evidence>
<dbReference type="PANTHER" id="PTHR43116">
    <property type="entry name" value="PEPTIDE CHAIN RELEASE FACTOR 2"/>
    <property type="match status" value="1"/>
</dbReference>
<feature type="domain" description="Prokaryotic-type class I peptide chain release factors" evidence="6">
    <location>
        <begin position="242"/>
        <end position="258"/>
    </location>
</feature>
<accession>A0A4P2VNF3</accession>